<organism evidence="3 4">
    <name type="scientific">Candidatus Nomurabacteria bacterium GW2011_GWA2_43_15</name>
    <dbReference type="NCBI Taxonomy" id="1618738"/>
    <lineage>
        <taxon>Bacteria</taxon>
        <taxon>Candidatus Nomuraibacteriota</taxon>
    </lineage>
</organism>
<dbReference type="AlphaFoldDB" id="A0A0G1DSE7"/>
<dbReference type="InterPro" id="IPR013783">
    <property type="entry name" value="Ig-like_fold"/>
</dbReference>
<feature type="signal peptide" evidence="1">
    <location>
        <begin position="1"/>
        <end position="27"/>
    </location>
</feature>
<feature type="domain" description="Peptidoglycan binding-like" evidence="2">
    <location>
        <begin position="772"/>
        <end position="829"/>
    </location>
</feature>
<comment type="caution">
    <text evidence="3">The sequence shown here is derived from an EMBL/GenBank/DDBJ whole genome shotgun (WGS) entry which is preliminary data.</text>
</comment>
<evidence type="ECO:0000313" key="4">
    <source>
        <dbReference type="Proteomes" id="UP000034646"/>
    </source>
</evidence>
<gene>
    <name evidence="3" type="ORF">UV76_C0009G0007</name>
</gene>
<dbReference type="SUPFAM" id="SSF47090">
    <property type="entry name" value="PGBD-like"/>
    <property type="match status" value="2"/>
</dbReference>
<feature type="domain" description="Peptidoglycan binding-like" evidence="2">
    <location>
        <begin position="58"/>
        <end position="90"/>
    </location>
</feature>
<dbReference type="PATRIC" id="fig|1618738.3.peg.483"/>
<dbReference type="InterPro" id="IPR036365">
    <property type="entry name" value="PGBD-like_sf"/>
</dbReference>
<dbReference type="STRING" id="1618738.UV76_C0009G0007"/>
<dbReference type="Proteomes" id="UP000034646">
    <property type="component" value="Unassembled WGS sequence"/>
</dbReference>
<evidence type="ECO:0000256" key="1">
    <source>
        <dbReference type="SAM" id="SignalP"/>
    </source>
</evidence>
<dbReference type="Gene3D" id="1.10.101.10">
    <property type="entry name" value="PGBD-like superfamily/PGBD"/>
    <property type="match status" value="2"/>
</dbReference>
<evidence type="ECO:0000259" key="2">
    <source>
        <dbReference type="Pfam" id="PF01471"/>
    </source>
</evidence>
<accession>A0A0G1DSE7</accession>
<dbReference type="InterPro" id="IPR002477">
    <property type="entry name" value="Peptidoglycan-bd-like"/>
</dbReference>
<dbReference type="InterPro" id="IPR014756">
    <property type="entry name" value="Ig_E-set"/>
</dbReference>
<proteinExistence type="predicted"/>
<evidence type="ECO:0000313" key="3">
    <source>
        <dbReference type="EMBL" id="KKT00528.1"/>
    </source>
</evidence>
<dbReference type="EMBL" id="LCFS01000009">
    <property type="protein sequence ID" value="KKT00528.1"/>
    <property type="molecule type" value="Genomic_DNA"/>
</dbReference>
<name>A0A0G1DSE7_9BACT</name>
<protein>
    <recommendedName>
        <fullName evidence="2">Peptidoglycan binding-like domain-containing protein</fullName>
    </recommendedName>
</protein>
<dbReference type="CDD" id="cd00102">
    <property type="entry name" value="IPT"/>
    <property type="match status" value="1"/>
</dbReference>
<dbReference type="Gene3D" id="2.60.40.10">
    <property type="entry name" value="Immunoglobulins"/>
    <property type="match status" value="1"/>
</dbReference>
<dbReference type="InterPro" id="IPR036366">
    <property type="entry name" value="PGBDSf"/>
</dbReference>
<dbReference type="SUPFAM" id="SSF81296">
    <property type="entry name" value="E set domains"/>
    <property type="match status" value="1"/>
</dbReference>
<feature type="chain" id="PRO_5002536709" description="Peptidoglycan binding-like domain-containing protein" evidence="1">
    <location>
        <begin position="28"/>
        <end position="831"/>
    </location>
</feature>
<reference evidence="3 4" key="1">
    <citation type="journal article" date="2015" name="Nature">
        <title>rRNA introns, odd ribosomes, and small enigmatic genomes across a large radiation of phyla.</title>
        <authorList>
            <person name="Brown C.T."/>
            <person name="Hug L.A."/>
            <person name="Thomas B.C."/>
            <person name="Sharon I."/>
            <person name="Castelle C.J."/>
            <person name="Singh A."/>
            <person name="Wilkins M.J."/>
            <person name="Williams K.H."/>
            <person name="Banfield J.F."/>
        </authorList>
    </citation>
    <scope>NUCLEOTIDE SEQUENCE [LARGE SCALE GENOMIC DNA]</scope>
</reference>
<sequence>MTKYTLLFFVFVFALSLFFINTNSVEAQVATSDCVITSTLRLGSTGSEVACLQSQLGIMVDGKFGPATKAAVMAWQVNNGLTADGVLGALSRAVLTGTYSSSVTVPISAYQTSTYTGTAPQITSLSTTSGSIGNRVQITGSNFTASGNTVHFGPELTLNNLQSSNNGTAIYFDVPSGIASVPYPPGNVSCPSLSKLVIAGNYPVSVENGSGKSNEVSFAVTSKSVAQLQYDLSANLMGNAGGDPVNKSKNVIVCAQTPSQFDAVTDAYFATKSASSNWDGNSWGRQWLSQFSVYLYGVKGWQLKSQLSQDQKTKMKMVLADGTMESHLKYDNCITGGNGNSCSEDYVGFVMAIAAAKLNDVSVSDSLEEQYVQKVFGMSASSNAPGLGLTKEQKSWDDILYTKMYNHGGENPVYAGLLFVHMNDAAYAYSLKQNSSVPSLPSYYVQPSMKDLFSWIQSKTKSDGSGYLNTCHTTSGAPFACSDTTAQTSPTAIPAGRFVRAFIGDSAFATGAYASENYDSVISGNFDVGRKMMYGDYNKKWLLSPIVPGTTTSSVAAFTDLTNNSGETYKFSVTGGPINTYGAMYKSENGGTYVKTSNWLKTDTFGAATKGPWTCSIAETDKIYIQWPDGSKTNIAEHACVASTTVSLPTVYTTAVTNITTNSATSGGNVTSDGGSPVTARGVAYNSLLTVTINNLHTYDGTGTGAFTSNFTQNLRPNTTFYVRAYATNSKGTAYGNVVSFKTNLTVTDNQVGSVLGAQGFNFTQTLRVGSQGNEVIELQLYLTRAGYDIGIADGKFGPITEAAVLKFQADKGLLKVDGIVGPEVRAVLNQ</sequence>
<keyword evidence="1" id="KW-0732">Signal</keyword>
<dbReference type="Pfam" id="PF01471">
    <property type="entry name" value="PG_binding_1"/>
    <property type="match status" value="2"/>
</dbReference>